<dbReference type="RefSeq" id="WP_096583253.1">
    <property type="nucleotide sequence ID" value="NZ_CAWNJS010000001.1"/>
</dbReference>
<feature type="transmembrane region" description="Helical" evidence="1">
    <location>
        <begin position="178"/>
        <end position="196"/>
    </location>
</feature>
<dbReference type="EMBL" id="AP018248">
    <property type="protein sequence ID" value="BAZ02795.1"/>
    <property type="molecule type" value="Genomic_DNA"/>
</dbReference>
<name>A0A1Z4NAU3_9CYAN</name>
<feature type="transmembrane region" description="Helical" evidence="1">
    <location>
        <begin position="100"/>
        <end position="124"/>
    </location>
</feature>
<gene>
    <name evidence="2" type="ORF">NIES37_68080</name>
</gene>
<keyword evidence="1" id="KW-0812">Transmembrane</keyword>
<dbReference type="AlphaFoldDB" id="A0A1Z4NAU3"/>
<protein>
    <submittedName>
        <fullName evidence="2">Uncharacterized protein</fullName>
    </submittedName>
</protein>
<organism evidence="2 3">
    <name type="scientific">Tolypothrix tenuis PCC 7101</name>
    <dbReference type="NCBI Taxonomy" id="231146"/>
    <lineage>
        <taxon>Bacteria</taxon>
        <taxon>Bacillati</taxon>
        <taxon>Cyanobacteriota</taxon>
        <taxon>Cyanophyceae</taxon>
        <taxon>Nostocales</taxon>
        <taxon>Tolypothrichaceae</taxon>
        <taxon>Tolypothrix</taxon>
    </lineage>
</organism>
<accession>A0A1Z4NAU3</accession>
<evidence type="ECO:0000313" key="3">
    <source>
        <dbReference type="Proteomes" id="UP000218785"/>
    </source>
</evidence>
<reference evidence="2 3" key="1">
    <citation type="submission" date="2017-06" db="EMBL/GenBank/DDBJ databases">
        <title>Genome sequencing of cyanobaciteial culture collection at National Institute for Environmental Studies (NIES).</title>
        <authorList>
            <person name="Hirose Y."/>
            <person name="Shimura Y."/>
            <person name="Fujisawa T."/>
            <person name="Nakamura Y."/>
            <person name="Kawachi M."/>
        </authorList>
    </citation>
    <scope>NUCLEOTIDE SEQUENCE [LARGE SCALE GENOMIC DNA]</scope>
    <source>
        <strain evidence="2 3">NIES-37</strain>
    </source>
</reference>
<evidence type="ECO:0000313" key="2">
    <source>
        <dbReference type="EMBL" id="BAZ02795.1"/>
    </source>
</evidence>
<keyword evidence="1" id="KW-1133">Transmembrane helix</keyword>
<feature type="transmembrane region" description="Helical" evidence="1">
    <location>
        <begin position="29"/>
        <end position="50"/>
    </location>
</feature>
<feature type="transmembrane region" description="Helical" evidence="1">
    <location>
        <begin position="208"/>
        <end position="230"/>
    </location>
</feature>
<keyword evidence="3" id="KW-1185">Reference proteome</keyword>
<proteinExistence type="predicted"/>
<dbReference type="Proteomes" id="UP000218785">
    <property type="component" value="Chromosome"/>
</dbReference>
<evidence type="ECO:0000256" key="1">
    <source>
        <dbReference type="SAM" id="Phobius"/>
    </source>
</evidence>
<dbReference type="KEGG" id="ttq:NIES37_68080"/>
<sequence length="234" mass="26066">MDTQKNSSSEQATEKQTQKRKGVSDYIEILAGWIVDIISIPVSFVSHILAQFVTPGSGGTKIIGALGFFIGSLLSTDGIWQTMFAGTPLLPWFEQNWIGWIGWLTLPFNPLFWLSFGISALVQVMQARTLRGKRPEEAKTEFEYSKQFTLGGKPSGTIDLTLALWRDYKVAGMKERHTGGAVALFFWIFDLTTTFVGRNPFAFTNPSTILACLIYNLGSMMAGEIGYTIWKLTK</sequence>
<keyword evidence="1" id="KW-0472">Membrane</keyword>
<feature type="transmembrane region" description="Helical" evidence="1">
    <location>
        <begin position="62"/>
        <end position="80"/>
    </location>
</feature>